<comment type="caution">
    <text evidence="1">The sequence shown here is derived from an EMBL/GenBank/DDBJ whole genome shotgun (WGS) entry which is preliminary data.</text>
</comment>
<organism evidence="1 2">
    <name type="scientific">Donghicola mangrovi</name>
    <dbReference type="NCBI Taxonomy" id="2729614"/>
    <lineage>
        <taxon>Bacteria</taxon>
        <taxon>Pseudomonadati</taxon>
        <taxon>Pseudomonadota</taxon>
        <taxon>Alphaproteobacteria</taxon>
        <taxon>Rhodobacterales</taxon>
        <taxon>Roseobacteraceae</taxon>
        <taxon>Donghicola</taxon>
    </lineage>
</organism>
<evidence type="ECO:0000313" key="2">
    <source>
        <dbReference type="Proteomes" id="UP000523601"/>
    </source>
</evidence>
<accession>A0ABX2PI62</accession>
<dbReference type="GO" id="GO:0016301">
    <property type="term" value="F:kinase activity"/>
    <property type="evidence" value="ECO:0007669"/>
    <property type="project" value="UniProtKB-KW"/>
</dbReference>
<gene>
    <name evidence="1" type="ORF">HJ526_17325</name>
</gene>
<dbReference type="EMBL" id="JABCJD010000011">
    <property type="protein sequence ID" value="NVO29186.1"/>
    <property type="molecule type" value="Genomic_DNA"/>
</dbReference>
<dbReference type="Proteomes" id="UP000523601">
    <property type="component" value="Unassembled WGS sequence"/>
</dbReference>
<keyword evidence="2" id="KW-1185">Reference proteome</keyword>
<keyword evidence="1" id="KW-0808">Transferase</keyword>
<dbReference type="SUPFAM" id="SSF53795">
    <property type="entry name" value="PEP carboxykinase-like"/>
    <property type="match status" value="1"/>
</dbReference>
<proteinExistence type="predicted"/>
<reference evidence="1 2" key="1">
    <citation type="submission" date="2020-04" db="EMBL/GenBank/DDBJ databases">
        <title>Donghicola sp., a member of the Rhodobacteraceae family isolated from mangrove forest in Thailand.</title>
        <authorList>
            <person name="Charoenyingcharoen P."/>
            <person name="Yukphan P."/>
        </authorList>
    </citation>
    <scope>NUCLEOTIDE SEQUENCE [LARGE SCALE GENOMIC DNA]</scope>
    <source>
        <strain evidence="1 2">C2-DW-16</strain>
    </source>
</reference>
<protein>
    <submittedName>
        <fullName evidence="1">Serine kinase</fullName>
    </submittedName>
</protein>
<dbReference type="InterPro" id="IPR027417">
    <property type="entry name" value="P-loop_NTPase"/>
</dbReference>
<dbReference type="RefSeq" id="WP_176855876.1">
    <property type="nucleotide sequence ID" value="NZ_JABCJD010000011.1"/>
</dbReference>
<sequence length="306" mass="33094">MHQYLCYGLCFHSEIALPELSVCPNGQIADVVIRRGILNLSEEDRAHDNIIDFAPDGSVKYFWPEVGGFNVAPDGSEVLVEAAPGATDDLLAFPLLGPILSEVLRARGYFVLHAGAVTISGQAVGFMADKGVGKSTTTTMLVSSGARHLTDDLFAIHVDTMLAPPGFGQVKLVAEACSFAPEGATIRPEVHKKIDKTRVKLADFDPNGRFPVSWLFVLERGAGREFAIQPLSAEEALVAIMRFSFPIRFGEEGAAHGRGAVDFLRAAAISRNINVARLEVSNDIADLAYLQSKISTFLNEYACEEK</sequence>
<dbReference type="Gene3D" id="3.40.50.300">
    <property type="entry name" value="P-loop containing nucleotide triphosphate hydrolases"/>
    <property type="match status" value="1"/>
</dbReference>
<name>A0ABX2PI62_9RHOB</name>
<keyword evidence="1" id="KW-0418">Kinase</keyword>
<evidence type="ECO:0000313" key="1">
    <source>
        <dbReference type="EMBL" id="NVO29186.1"/>
    </source>
</evidence>